<sequence length="35" mass="4209">MTAFGAYWLQIQNSFRKRLQALHNLKMRKAAHIKH</sequence>
<evidence type="ECO:0000313" key="1">
    <source>
        <dbReference type="EMBL" id="ARW10487.1"/>
    </source>
</evidence>
<name>A0A1Y0V6R3_9PROT</name>
<dbReference type="AlphaFoldDB" id="A0A1Y0V6R3"/>
<dbReference type="EMBL" id="CP021524">
    <property type="protein sequence ID" value="ARW10487.1"/>
    <property type="molecule type" value="Genomic_DNA"/>
</dbReference>
<organism evidence="1 2">
    <name type="scientific">Acetobacter ascendens</name>
    <dbReference type="NCBI Taxonomy" id="481146"/>
    <lineage>
        <taxon>Bacteria</taxon>
        <taxon>Pseudomonadati</taxon>
        <taxon>Pseudomonadota</taxon>
        <taxon>Alphaproteobacteria</taxon>
        <taxon>Acetobacterales</taxon>
        <taxon>Acetobacteraceae</taxon>
        <taxon>Acetobacter</taxon>
    </lineage>
</organism>
<evidence type="ECO:0000313" key="2">
    <source>
        <dbReference type="Proteomes" id="UP000195633"/>
    </source>
</evidence>
<protein>
    <submittedName>
        <fullName evidence="1">Uncharacterized protein</fullName>
    </submittedName>
</protein>
<dbReference type="Proteomes" id="UP000195633">
    <property type="component" value="Chromosome"/>
</dbReference>
<gene>
    <name evidence="1" type="ORF">S101447_01406</name>
</gene>
<reference evidence="1 2" key="1">
    <citation type="submission" date="2017-05" db="EMBL/GenBank/DDBJ databases">
        <title>Genome sequence of Acetobacter pasteurianus subsp. ascendens strain SRCM101447.</title>
        <authorList>
            <person name="Cho S.H."/>
        </authorList>
    </citation>
    <scope>NUCLEOTIDE SEQUENCE [LARGE SCALE GENOMIC DNA]</scope>
    <source>
        <strain evidence="1 2">SRCM101447</strain>
    </source>
</reference>
<accession>A0A1Y0V6R3</accession>
<proteinExistence type="predicted"/>